<comment type="caution">
    <text evidence="9">The sequence shown here is derived from an EMBL/GenBank/DDBJ whole genome shotgun (WGS) entry which is preliminary data.</text>
</comment>
<dbReference type="Gene3D" id="1.10.10.60">
    <property type="entry name" value="Homeodomain-like"/>
    <property type="match status" value="1"/>
</dbReference>
<dbReference type="SMART" id="SM00448">
    <property type="entry name" value="REC"/>
    <property type="match status" value="1"/>
</dbReference>
<gene>
    <name evidence="9" type="ORF">DIZ79_16275</name>
</gene>
<dbReference type="Proteomes" id="UP000255508">
    <property type="component" value="Unassembled WGS sequence"/>
</dbReference>
<dbReference type="SMART" id="SM00382">
    <property type="entry name" value="AAA"/>
    <property type="match status" value="1"/>
</dbReference>
<dbReference type="InterPro" id="IPR002078">
    <property type="entry name" value="Sigma_54_int"/>
</dbReference>
<protein>
    <submittedName>
        <fullName evidence="9">Sigma-54-dependent Fis family transcriptional regulator</fullName>
    </submittedName>
</protein>
<dbReference type="EMBL" id="QFXD01000286">
    <property type="protein sequence ID" value="RDH86499.1"/>
    <property type="molecule type" value="Genomic_DNA"/>
</dbReference>
<dbReference type="SUPFAM" id="SSF46689">
    <property type="entry name" value="Homeodomain-like"/>
    <property type="match status" value="1"/>
</dbReference>
<keyword evidence="6" id="KW-0597">Phosphoprotein</keyword>
<evidence type="ECO:0000256" key="5">
    <source>
        <dbReference type="ARBA" id="ARBA00023163"/>
    </source>
</evidence>
<keyword evidence="1" id="KW-0547">Nucleotide-binding</keyword>
<evidence type="ECO:0000256" key="4">
    <source>
        <dbReference type="ARBA" id="ARBA00023125"/>
    </source>
</evidence>
<evidence type="ECO:0000256" key="2">
    <source>
        <dbReference type="ARBA" id="ARBA00022840"/>
    </source>
</evidence>
<dbReference type="PROSITE" id="PS00688">
    <property type="entry name" value="SIGMA54_INTERACT_3"/>
    <property type="match status" value="1"/>
</dbReference>
<name>A0A370DNK6_9GAMM</name>
<dbReference type="CDD" id="cd00009">
    <property type="entry name" value="AAA"/>
    <property type="match status" value="1"/>
</dbReference>
<dbReference type="PROSITE" id="PS50110">
    <property type="entry name" value="RESPONSE_REGULATORY"/>
    <property type="match status" value="1"/>
</dbReference>
<dbReference type="Pfam" id="PF25601">
    <property type="entry name" value="AAA_lid_14"/>
    <property type="match status" value="1"/>
</dbReference>
<dbReference type="InterPro" id="IPR027417">
    <property type="entry name" value="P-loop_NTPase"/>
</dbReference>
<dbReference type="PROSITE" id="PS00676">
    <property type="entry name" value="SIGMA54_INTERACT_2"/>
    <property type="match status" value="1"/>
</dbReference>
<evidence type="ECO:0000259" key="7">
    <source>
        <dbReference type="PROSITE" id="PS50045"/>
    </source>
</evidence>
<dbReference type="Pfam" id="PF00072">
    <property type="entry name" value="Response_reg"/>
    <property type="match status" value="1"/>
</dbReference>
<feature type="domain" description="Sigma-54 factor interaction" evidence="7">
    <location>
        <begin position="142"/>
        <end position="369"/>
    </location>
</feature>
<dbReference type="Pfam" id="PF02954">
    <property type="entry name" value="HTH_8"/>
    <property type="match status" value="1"/>
</dbReference>
<organism evidence="9 10">
    <name type="scientific">endosymbiont of Lamellibrachia luymesi</name>
    <dbReference type="NCBI Taxonomy" id="2200907"/>
    <lineage>
        <taxon>Bacteria</taxon>
        <taxon>Pseudomonadati</taxon>
        <taxon>Pseudomonadota</taxon>
        <taxon>Gammaproteobacteria</taxon>
        <taxon>sulfur-oxidizing symbionts</taxon>
    </lineage>
</organism>
<dbReference type="InterPro" id="IPR001789">
    <property type="entry name" value="Sig_transdc_resp-reg_receiver"/>
</dbReference>
<keyword evidence="5" id="KW-0804">Transcription</keyword>
<dbReference type="InterPro" id="IPR009057">
    <property type="entry name" value="Homeodomain-like_sf"/>
</dbReference>
<evidence type="ECO:0000256" key="3">
    <source>
        <dbReference type="ARBA" id="ARBA00023015"/>
    </source>
</evidence>
<dbReference type="FunFam" id="3.40.50.300:FF:000006">
    <property type="entry name" value="DNA-binding transcriptional regulator NtrC"/>
    <property type="match status" value="1"/>
</dbReference>
<accession>A0A370DNK6</accession>
<dbReference type="GO" id="GO:0043565">
    <property type="term" value="F:sequence-specific DNA binding"/>
    <property type="evidence" value="ECO:0007669"/>
    <property type="project" value="InterPro"/>
</dbReference>
<keyword evidence="3" id="KW-0805">Transcription regulation</keyword>
<evidence type="ECO:0000313" key="9">
    <source>
        <dbReference type="EMBL" id="RDH86499.1"/>
    </source>
</evidence>
<feature type="domain" description="Response regulatory" evidence="8">
    <location>
        <begin position="5"/>
        <end position="119"/>
    </location>
</feature>
<dbReference type="GO" id="GO:0000160">
    <property type="term" value="P:phosphorelay signal transduction system"/>
    <property type="evidence" value="ECO:0007669"/>
    <property type="project" value="InterPro"/>
</dbReference>
<dbReference type="InterPro" id="IPR003593">
    <property type="entry name" value="AAA+_ATPase"/>
</dbReference>
<evidence type="ECO:0000313" key="10">
    <source>
        <dbReference type="Proteomes" id="UP000255508"/>
    </source>
</evidence>
<dbReference type="GO" id="GO:0005524">
    <property type="term" value="F:ATP binding"/>
    <property type="evidence" value="ECO:0007669"/>
    <property type="project" value="UniProtKB-KW"/>
</dbReference>
<dbReference type="Gene3D" id="3.40.50.300">
    <property type="entry name" value="P-loop containing nucleotide triphosphate hydrolases"/>
    <property type="match status" value="1"/>
</dbReference>
<sequence>MTQPLALIVDDEPDICELLEITLMRMGIDTRSALTLGDARELLTQNTFDLCLSDMRLPDGNGIELVRHINETYPQTPVAMITAHGNMESAVEALKAGAFDFVSKPVDLDVLRKLVEKTLNLKRPDPVPAKESAGKVTSASPLLGTSEAMDRIRHLIAKLARSQAPVYLSGESGTGKELAARQIHAQGPRSEQNFVAVNCGAIPSELMESELFGHIKGSFTGATTDHEGLFHVADGGTLFLDEVADLPLSMQVKLLRAIQEKRVRPVGGHREIPVDIRIISATHKDLAERVKQGEFRQDLFYRINVIELTIPPLRERSGDIPLLADKILERLGCKGIKPKLLDSALDRLKAYPFPGNVRELENILERATTLCENNTLAANDLLLPETPLDHNNAKSDQPLGDMLGDIERQAIVKALEETHWNRTAAAKRLGMSLRSLRYRLEKLGID</sequence>
<dbReference type="PRINTS" id="PR01590">
    <property type="entry name" value="HTHFIS"/>
</dbReference>
<dbReference type="InterPro" id="IPR002197">
    <property type="entry name" value="HTH_Fis"/>
</dbReference>
<proteinExistence type="predicted"/>
<dbReference type="Gene3D" id="3.40.50.2300">
    <property type="match status" value="1"/>
</dbReference>
<dbReference type="InterPro" id="IPR058031">
    <property type="entry name" value="AAA_lid_NorR"/>
</dbReference>
<dbReference type="InterPro" id="IPR025944">
    <property type="entry name" value="Sigma_54_int_dom_CS"/>
</dbReference>
<evidence type="ECO:0000259" key="8">
    <source>
        <dbReference type="PROSITE" id="PS50110"/>
    </source>
</evidence>
<dbReference type="Pfam" id="PF00158">
    <property type="entry name" value="Sigma54_activat"/>
    <property type="match status" value="1"/>
</dbReference>
<dbReference type="InterPro" id="IPR025943">
    <property type="entry name" value="Sigma_54_int_dom_ATP-bd_2"/>
</dbReference>
<dbReference type="AlphaFoldDB" id="A0A370DNK6"/>
<dbReference type="Gene3D" id="1.10.8.60">
    <property type="match status" value="1"/>
</dbReference>
<dbReference type="InterPro" id="IPR011006">
    <property type="entry name" value="CheY-like_superfamily"/>
</dbReference>
<dbReference type="PANTHER" id="PTHR32071:SF100">
    <property type="entry name" value="RESPONSE REGULATOR PROTEIN PILR"/>
    <property type="match status" value="1"/>
</dbReference>
<dbReference type="SUPFAM" id="SSF52172">
    <property type="entry name" value="CheY-like"/>
    <property type="match status" value="1"/>
</dbReference>
<dbReference type="SUPFAM" id="SSF52540">
    <property type="entry name" value="P-loop containing nucleoside triphosphate hydrolases"/>
    <property type="match status" value="1"/>
</dbReference>
<keyword evidence="2" id="KW-0067">ATP-binding</keyword>
<feature type="modified residue" description="4-aspartylphosphate" evidence="6">
    <location>
        <position position="54"/>
    </location>
</feature>
<keyword evidence="4" id="KW-0238">DNA-binding</keyword>
<dbReference type="PANTHER" id="PTHR32071">
    <property type="entry name" value="TRANSCRIPTIONAL REGULATORY PROTEIN"/>
    <property type="match status" value="1"/>
</dbReference>
<evidence type="ECO:0000256" key="1">
    <source>
        <dbReference type="ARBA" id="ARBA00022741"/>
    </source>
</evidence>
<dbReference type="PROSITE" id="PS50045">
    <property type="entry name" value="SIGMA54_INTERACT_4"/>
    <property type="match status" value="1"/>
</dbReference>
<reference evidence="9 10" key="1">
    <citation type="journal article" date="2018" name="ISME J.">
        <title>Endosymbiont genomes yield clues of tubeworm success.</title>
        <authorList>
            <person name="Li Y."/>
            <person name="Liles M.R."/>
            <person name="Halanych K.M."/>
        </authorList>
    </citation>
    <scope>NUCLEOTIDE SEQUENCE [LARGE SCALE GENOMIC DNA]</scope>
    <source>
        <strain evidence="9">A1422</strain>
    </source>
</reference>
<dbReference type="GO" id="GO:0006355">
    <property type="term" value="P:regulation of DNA-templated transcription"/>
    <property type="evidence" value="ECO:0007669"/>
    <property type="project" value="InterPro"/>
</dbReference>
<evidence type="ECO:0000256" key="6">
    <source>
        <dbReference type="PROSITE-ProRule" id="PRU00169"/>
    </source>
</evidence>